<dbReference type="EMBL" id="VSSS01000020">
    <property type="protein sequence ID" value="TYL96372.1"/>
    <property type="molecule type" value="Genomic_DNA"/>
</dbReference>
<keyword evidence="2" id="KW-1185">Reference proteome</keyword>
<comment type="caution">
    <text evidence="1">The sequence shown here is derived from an EMBL/GenBank/DDBJ whole genome shotgun (WGS) entry which is preliminary data.</text>
</comment>
<proteinExistence type="predicted"/>
<dbReference type="Proteomes" id="UP000324758">
    <property type="component" value="Unassembled WGS sequence"/>
</dbReference>
<sequence>MQSKIDLWPVRHKKHVIHFKADLLPFMKPSMLGDNILFQRADSVEARWRAVQPFLDAGKKIAAKGLEF</sequence>
<evidence type="ECO:0008006" key="3">
    <source>
        <dbReference type="Google" id="ProtNLM"/>
    </source>
</evidence>
<evidence type="ECO:0000313" key="2">
    <source>
        <dbReference type="Proteomes" id="UP000324758"/>
    </source>
</evidence>
<organism evidence="1 2">
    <name type="scientific">Bradyrhizobium rifense</name>
    <dbReference type="NCBI Taxonomy" id="515499"/>
    <lineage>
        <taxon>Bacteria</taxon>
        <taxon>Pseudomonadati</taxon>
        <taxon>Pseudomonadota</taxon>
        <taxon>Alphaproteobacteria</taxon>
        <taxon>Hyphomicrobiales</taxon>
        <taxon>Nitrobacteraceae</taxon>
        <taxon>Bradyrhizobium</taxon>
    </lineage>
</organism>
<evidence type="ECO:0000313" key="1">
    <source>
        <dbReference type="EMBL" id="TYL96372.1"/>
    </source>
</evidence>
<protein>
    <recommendedName>
        <fullName evidence="3">Glucose-6-phosphate dehydrogenase C-terminal domain-containing protein</fullName>
    </recommendedName>
</protein>
<accession>A0A5D3KGM8</accession>
<reference evidence="1 2" key="1">
    <citation type="submission" date="2019-08" db="EMBL/GenBank/DDBJ databases">
        <title>Bradyrhizobium hipponensis sp. nov., a rhizobium isolated from a Lupinus angustifolius root nodule in Tunisia.</title>
        <authorList>
            <person name="Off K."/>
            <person name="Rejili M."/>
            <person name="Mars M."/>
            <person name="Brachmann A."/>
            <person name="Marin M."/>
        </authorList>
    </citation>
    <scope>NUCLEOTIDE SEQUENCE [LARGE SCALE GENOMIC DNA]</scope>
    <source>
        <strain evidence="1 2">CTAW71</strain>
    </source>
</reference>
<gene>
    <name evidence="1" type="ORF">FXB40_12145</name>
</gene>
<name>A0A5D3KGM8_9BRAD</name>
<dbReference type="AlphaFoldDB" id="A0A5D3KGM8"/>